<dbReference type="STRING" id="695939.SAMN00790413_03913"/>
<evidence type="ECO:0000313" key="3">
    <source>
        <dbReference type="EMBL" id="SMB77780.1"/>
    </source>
</evidence>
<keyword evidence="4" id="KW-1185">Reference proteome</keyword>
<accession>A0A1W1U9R0</accession>
<keyword evidence="2" id="KW-0812">Transmembrane</keyword>
<gene>
    <name evidence="3" type="ORF">SAMN00790413_03913</name>
</gene>
<organism evidence="3 4">
    <name type="scientific">Deinococcus hopiensis KR-140</name>
    <dbReference type="NCBI Taxonomy" id="695939"/>
    <lineage>
        <taxon>Bacteria</taxon>
        <taxon>Thermotogati</taxon>
        <taxon>Deinococcota</taxon>
        <taxon>Deinococci</taxon>
        <taxon>Deinococcales</taxon>
        <taxon>Deinococcaceae</taxon>
        <taxon>Deinococcus</taxon>
    </lineage>
</organism>
<sequence length="260" mass="28051">MTTPVTTQDPQELTSGESPSTNPTQDLLTEIEKLHKLLLKDAEEGRGAADQPQRDPSYSRTLWTWWGTGACLLLLLIPFGSTWVTLALALIALVLISICIWTEGSSIVREWQDRRADTLKQLQLGFSRERPLLEALLPYSRAALLHVAASARAADVRVWSRISFFLGPNRAGGALGALLLIFGIFSAGKYLQDQDVALPLLGTKITVNHILTVGGGLLAGALALLFAGASVHSLNSTADLLERAAALKKNFAEDQKGEGK</sequence>
<proteinExistence type="predicted"/>
<evidence type="ECO:0000256" key="1">
    <source>
        <dbReference type="SAM" id="MobiDB-lite"/>
    </source>
</evidence>
<feature type="transmembrane region" description="Helical" evidence="2">
    <location>
        <begin position="210"/>
        <end position="231"/>
    </location>
</feature>
<dbReference type="RefSeq" id="WP_139806308.1">
    <property type="nucleotide sequence ID" value="NZ_FWWU01000001.1"/>
</dbReference>
<evidence type="ECO:0000313" key="4">
    <source>
        <dbReference type="Proteomes" id="UP000192582"/>
    </source>
</evidence>
<feature type="region of interest" description="Disordered" evidence="1">
    <location>
        <begin position="1"/>
        <end position="25"/>
    </location>
</feature>
<keyword evidence="2" id="KW-1133">Transmembrane helix</keyword>
<evidence type="ECO:0000256" key="2">
    <source>
        <dbReference type="SAM" id="Phobius"/>
    </source>
</evidence>
<feature type="transmembrane region" description="Helical" evidence="2">
    <location>
        <begin position="171"/>
        <end position="190"/>
    </location>
</feature>
<dbReference type="Proteomes" id="UP000192582">
    <property type="component" value="Unassembled WGS sequence"/>
</dbReference>
<keyword evidence="2" id="KW-0472">Membrane</keyword>
<dbReference type="AlphaFoldDB" id="A0A1W1U9R0"/>
<dbReference type="EMBL" id="FWWU01000001">
    <property type="protein sequence ID" value="SMB77780.1"/>
    <property type="molecule type" value="Genomic_DNA"/>
</dbReference>
<feature type="transmembrane region" description="Helical" evidence="2">
    <location>
        <begin position="86"/>
        <end position="104"/>
    </location>
</feature>
<reference evidence="3 4" key="1">
    <citation type="submission" date="2017-04" db="EMBL/GenBank/DDBJ databases">
        <authorList>
            <person name="Afonso C.L."/>
            <person name="Miller P.J."/>
            <person name="Scott M.A."/>
            <person name="Spackman E."/>
            <person name="Goraichik I."/>
            <person name="Dimitrov K.M."/>
            <person name="Suarez D.L."/>
            <person name="Swayne D.E."/>
        </authorList>
    </citation>
    <scope>NUCLEOTIDE SEQUENCE [LARGE SCALE GENOMIC DNA]</scope>
    <source>
        <strain evidence="3 4">KR-140</strain>
    </source>
</reference>
<feature type="transmembrane region" description="Helical" evidence="2">
    <location>
        <begin position="62"/>
        <end position="80"/>
    </location>
</feature>
<protein>
    <submittedName>
        <fullName evidence="3">Uncharacterized protein</fullName>
    </submittedName>
</protein>
<name>A0A1W1U9R0_9DEIO</name>